<evidence type="ECO:0000313" key="2">
    <source>
        <dbReference type="Proteomes" id="UP001549921"/>
    </source>
</evidence>
<proteinExistence type="predicted"/>
<sequence>MAIRAARGYRTMSYEAACVLVGSIPWDIEASALASLFYWREEALARGLRPAPREIEVRRSELRQRSIVEWALRLEQPSFGVRTVEAVRPVLSQWLARQHGLLTFRLTQVLSGHGCFGGYLCRIARREPSAVCHHCDDCANEDAQHTLEGCPAWAEERAELCAVVGDDLSLPTVVKAMVESETSWNAVQAFAEQVMLSKEAAERERENTTDLAIRRRRTGRRRRAYGLHLQPPQ</sequence>
<name>A0ABD0SG25_LOXSC</name>
<accession>A0ABD0SG25</accession>
<comment type="caution">
    <text evidence="1">The sequence shown here is derived from an EMBL/GenBank/DDBJ whole genome shotgun (WGS) entry which is preliminary data.</text>
</comment>
<reference evidence="1 2" key="1">
    <citation type="submission" date="2024-06" db="EMBL/GenBank/DDBJ databases">
        <title>A chromosome-level genome assembly of beet webworm, Loxostege sticticalis.</title>
        <authorList>
            <person name="Zhang Y."/>
        </authorList>
    </citation>
    <scope>NUCLEOTIDE SEQUENCE [LARGE SCALE GENOMIC DNA]</scope>
    <source>
        <strain evidence="1">AQ028</strain>
        <tissue evidence="1">Male pupae</tissue>
    </source>
</reference>
<evidence type="ECO:0000313" key="1">
    <source>
        <dbReference type="EMBL" id="KAL0818784.1"/>
    </source>
</evidence>
<dbReference type="EMBL" id="JBEDNZ010000021">
    <property type="protein sequence ID" value="KAL0818784.1"/>
    <property type="molecule type" value="Genomic_DNA"/>
</dbReference>
<gene>
    <name evidence="1" type="ORF">ABMA28_008111</name>
</gene>
<protein>
    <recommendedName>
        <fullName evidence="3">Reverse transcriptase</fullName>
    </recommendedName>
</protein>
<dbReference type="AlphaFoldDB" id="A0ABD0SG25"/>
<dbReference type="Proteomes" id="UP001549921">
    <property type="component" value="Unassembled WGS sequence"/>
</dbReference>
<organism evidence="1 2">
    <name type="scientific">Loxostege sticticalis</name>
    <name type="common">Beet webworm moth</name>
    <dbReference type="NCBI Taxonomy" id="481309"/>
    <lineage>
        <taxon>Eukaryota</taxon>
        <taxon>Metazoa</taxon>
        <taxon>Ecdysozoa</taxon>
        <taxon>Arthropoda</taxon>
        <taxon>Hexapoda</taxon>
        <taxon>Insecta</taxon>
        <taxon>Pterygota</taxon>
        <taxon>Neoptera</taxon>
        <taxon>Endopterygota</taxon>
        <taxon>Lepidoptera</taxon>
        <taxon>Glossata</taxon>
        <taxon>Ditrysia</taxon>
        <taxon>Pyraloidea</taxon>
        <taxon>Crambidae</taxon>
        <taxon>Pyraustinae</taxon>
        <taxon>Loxostege</taxon>
    </lineage>
</organism>
<evidence type="ECO:0008006" key="3">
    <source>
        <dbReference type="Google" id="ProtNLM"/>
    </source>
</evidence>